<dbReference type="InterPro" id="IPR012337">
    <property type="entry name" value="RNaseH-like_sf"/>
</dbReference>
<dbReference type="GO" id="GO:0003676">
    <property type="term" value="F:nucleic acid binding"/>
    <property type="evidence" value="ECO:0007669"/>
    <property type="project" value="InterPro"/>
</dbReference>
<dbReference type="OrthoDB" id="9815231at2"/>
<dbReference type="InterPro" id="IPR036397">
    <property type="entry name" value="RNaseH_sf"/>
</dbReference>
<dbReference type="NCBIfam" id="NF033516">
    <property type="entry name" value="transpos_IS3"/>
    <property type="match status" value="1"/>
</dbReference>
<accession>A0A2S7L1Z6</accession>
<dbReference type="Gene3D" id="3.30.420.10">
    <property type="entry name" value="Ribonuclease H-like superfamily/Ribonuclease H"/>
    <property type="match status" value="1"/>
</dbReference>
<dbReference type="PANTHER" id="PTHR46889:SF5">
    <property type="entry name" value="INTEGRASE PROTEIN"/>
    <property type="match status" value="1"/>
</dbReference>
<sequence length="257" mass="30213">MIQDYRKVVGQRTGGIKLYAELKQGFINQDIKIGRDKLYDILRLHNLLVPKLKNYVTTTNSNHLFRKYKNLIKDQVPNRPEQLWVSDITYIKTDKGHNYLAIVTDAYSKQIMGYKLDNNMKTSLCTEALSMAIKNRKYPNEKLIHHSDSRFQYCNPKYTEFAESNGIMMSMTEQYDPYENAIAERINRTLKYEYGLRNCIKNTDIAQQITKQAVSIYNNLRTHFSLGLRKPAEVHLNPNIKYKSYRRNNVNLTELKI</sequence>
<dbReference type="AlphaFoldDB" id="A0A2S7L1Z6"/>
<dbReference type="InterPro" id="IPR048020">
    <property type="entry name" value="Transpos_IS3"/>
</dbReference>
<name>A0A2S7L1Z6_9FLAO</name>
<dbReference type="InterPro" id="IPR001584">
    <property type="entry name" value="Integrase_cat-core"/>
</dbReference>
<evidence type="ECO:0000313" key="2">
    <source>
        <dbReference type="EMBL" id="PQB08949.1"/>
    </source>
</evidence>
<feature type="domain" description="Integrase catalytic" evidence="1">
    <location>
        <begin position="76"/>
        <end position="239"/>
    </location>
</feature>
<evidence type="ECO:0000259" key="1">
    <source>
        <dbReference type="PROSITE" id="PS50994"/>
    </source>
</evidence>
<dbReference type="InterPro" id="IPR050900">
    <property type="entry name" value="Transposase_IS3/IS150/IS904"/>
</dbReference>
<protein>
    <submittedName>
        <fullName evidence="2">Transposase</fullName>
    </submittedName>
</protein>
<dbReference type="Pfam" id="PF00665">
    <property type="entry name" value="rve"/>
    <property type="match status" value="1"/>
</dbReference>
<reference evidence="2 3" key="1">
    <citation type="submission" date="2016-11" db="EMBL/GenBank/DDBJ databases">
        <title>Trade-off between light-utilization and light-protection in marine flavobacteria.</title>
        <authorList>
            <person name="Kumagai Y."/>
        </authorList>
    </citation>
    <scope>NUCLEOTIDE SEQUENCE [LARGE SCALE GENOMIC DNA]</scope>
    <source>
        <strain evidence="2 3">ATCC 700397</strain>
    </source>
</reference>
<gene>
    <name evidence="2" type="ORF">BST83_00930</name>
</gene>
<evidence type="ECO:0000313" key="3">
    <source>
        <dbReference type="Proteomes" id="UP000239522"/>
    </source>
</evidence>
<comment type="caution">
    <text evidence="2">The sequence shown here is derived from an EMBL/GenBank/DDBJ whole genome shotgun (WGS) entry which is preliminary data.</text>
</comment>
<keyword evidence="3" id="KW-1185">Reference proteome</keyword>
<dbReference type="SUPFAM" id="SSF53098">
    <property type="entry name" value="Ribonuclease H-like"/>
    <property type="match status" value="1"/>
</dbReference>
<dbReference type="EMBL" id="MQUA01000004">
    <property type="protein sequence ID" value="PQB08949.1"/>
    <property type="molecule type" value="Genomic_DNA"/>
</dbReference>
<dbReference type="PANTHER" id="PTHR46889">
    <property type="entry name" value="TRANSPOSASE INSF FOR INSERTION SEQUENCE IS3B-RELATED"/>
    <property type="match status" value="1"/>
</dbReference>
<proteinExistence type="predicted"/>
<dbReference type="PROSITE" id="PS50994">
    <property type="entry name" value="INTEGRASE"/>
    <property type="match status" value="1"/>
</dbReference>
<dbReference type="Proteomes" id="UP000239522">
    <property type="component" value="Unassembled WGS sequence"/>
</dbReference>
<dbReference type="GO" id="GO:0015074">
    <property type="term" value="P:DNA integration"/>
    <property type="evidence" value="ECO:0007669"/>
    <property type="project" value="InterPro"/>
</dbReference>
<organism evidence="2 3">
    <name type="scientific">Polaribacter filamentus</name>
    <dbReference type="NCBI Taxonomy" id="53483"/>
    <lineage>
        <taxon>Bacteria</taxon>
        <taxon>Pseudomonadati</taxon>
        <taxon>Bacteroidota</taxon>
        <taxon>Flavobacteriia</taxon>
        <taxon>Flavobacteriales</taxon>
        <taxon>Flavobacteriaceae</taxon>
    </lineage>
</organism>
<dbReference type="RefSeq" id="WP_104808166.1">
    <property type="nucleotide sequence ID" value="NZ_MQUA01000004.1"/>
</dbReference>